<dbReference type="OrthoDB" id="6687316at2"/>
<feature type="signal peptide" evidence="2">
    <location>
        <begin position="1"/>
        <end position="23"/>
    </location>
</feature>
<reference evidence="3 4" key="1">
    <citation type="submission" date="2019-11" db="EMBL/GenBank/DDBJ databases">
        <title>Draft Genome Sequences of Six Type Strains of the Genus Massilia.</title>
        <authorList>
            <person name="Miess H."/>
            <person name="Frediansyah A."/>
            <person name="Goeker M."/>
            <person name="Gross H."/>
        </authorList>
    </citation>
    <scope>NUCLEOTIDE SEQUENCE [LARGE SCALE GENOMIC DNA]</scope>
    <source>
        <strain evidence="3 4">DSM 17513</strain>
    </source>
</reference>
<feature type="chain" id="PRO_5026058593" description="RcnB family protein" evidence="2">
    <location>
        <begin position="24"/>
        <end position="153"/>
    </location>
</feature>
<sequence length="153" mass="17683">MHTRFIKIALLAATLAAGTAALAQNRHDSHDNNRGDRDRNDRYEQRDRSDRRDDADRRDDRGPDRYADGRRNDRYNYRQDGRGDRNRGAGPRHDLRKGARLPSEYRNRQYVVDNWRAHRLSAPPRGHHWVQTGNDYVLTAIATGVIASIILGN</sequence>
<name>A0A6I3XD48_9BURK</name>
<organism evidence="3 4">
    <name type="scientific">Pseudoduganella dura</name>
    <dbReference type="NCBI Taxonomy" id="321982"/>
    <lineage>
        <taxon>Bacteria</taxon>
        <taxon>Pseudomonadati</taxon>
        <taxon>Pseudomonadota</taxon>
        <taxon>Betaproteobacteria</taxon>
        <taxon>Burkholderiales</taxon>
        <taxon>Oxalobacteraceae</taxon>
        <taxon>Telluria group</taxon>
        <taxon>Pseudoduganella</taxon>
    </lineage>
</organism>
<evidence type="ECO:0008006" key="5">
    <source>
        <dbReference type="Google" id="ProtNLM"/>
    </source>
</evidence>
<keyword evidence="4" id="KW-1185">Reference proteome</keyword>
<dbReference type="Pfam" id="PF11776">
    <property type="entry name" value="RcnB"/>
    <property type="match status" value="1"/>
</dbReference>
<keyword evidence="2" id="KW-0732">Signal</keyword>
<evidence type="ECO:0000256" key="2">
    <source>
        <dbReference type="SAM" id="SignalP"/>
    </source>
</evidence>
<accession>A0A6I3XD48</accession>
<dbReference type="RefSeq" id="WP_155710024.1">
    <property type="nucleotide sequence ID" value="NZ_BMWU01000002.1"/>
</dbReference>
<dbReference type="Gene3D" id="3.10.450.160">
    <property type="entry name" value="inner membrane protein cigr"/>
    <property type="match status" value="1"/>
</dbReference>
<dbReference type="Proteomes" id="UP000431684">
    <property type="component" value="Unassembled WGS sequence"/>
</dbReference>
<dbReference type="AlphaFoldDB" id="A0A6I3XD48"/>
<comment type="caution">
    <text evidence="3">The sequence shown here is derived from an EMBL/GenBank/DDBJ whole genome shotgun (WGS) entry which is preliminary data.</text>
</comment>
<feature type="compositionally biased region" description="Basic and acidic residues" evidence="1">
    <location>
        <begin position="25"/>
        <end position="101"/>
    </location>
</feature>
<gene>
    <name evidence="3" type="ORF">GJV26_17890</name>
</gene>
<evidence type="ECO:0000313" key="4">
    <source>
        <dbReference type="Proteomes" id="UP000431684"/>
    </source>
</evidence>
<evidence type="ECO:0000256" key="1">
    <source>
        <dbReference type="SAM" id="MobiDB-lite"/>
    </source>
</evidence>
<dbReference type="InterPro" id="IPR024572">
    <property type="entry name" value="RcnB"/>
</dbReference>
<proteinExistence type="predicted"/>
<feature type="region of interest" description="Disordered" evidence="1">
    <location>
        <begin position="24"/>
        <end position="101"/>
    </location>
</feature>
<dbReference type="EMBL" id="WNWM01000002">
    <property type="protein sequence ID" value="MUI14317.1"/>
    <property type="molecule type" value="Genomic_DNA"/>
</dbReference>
<evidence type="ECO:0000313" key="3">
    <source>
        <dbReference type="EMBL" id="MUI14317.1"/>
    </source>
</evidence>
<protein>
    <recommendedName>
        <fullName evidence="5">RcnB family protein</fullName>
    </recommendedName>
</protein>